<organism evidence="1 2">
    <name type="scientific">Pisolithus tinctorius Marx 270</name>
    <dbReference type="NCBI Taxonomy" id="870435"/>
    <lineage>
        <taxon>Eukaryota</taxon>
        <taxon>Fungi</taxon>
        <taxon>Dikarya</taxon>
        <taxon>Basidiomycota</taxon>
        <taxon>Agaricomycotina</taxon>
        <taxon>Agaricomycetes</taxon>
        <taxon>Agaricomycetidae</taxon>
        <taxon>Boletales</taxon>
        <taxon>Sclerodermatineae</taxon>
        <taxon>Pisolithaceae</taxon>
        <taxon>Pisolithus</taxon>
    </lineage>
</organism>
<name>A0A0C3N9Y0_PISTI</name>
<dbReference type="AlphaFoldDB" id="A0A0C3N9Y0"/>
<feature type="non-terminal residue" evidence="1">
    <location>
        <position position="1"/>
    </location>
</feature>
<gene>
    <name evidence="1" type="ORF">M404DRAFT_172616</name>
</gene>
<dbReference type="Proteomes" id="UP000054217">
    <property type="component" value="Unassembled WGS sequence"/>
</dbReference>
<proteinExistence type="predicted"/>
<evidence type="ECO:0000313" key="1">
    <source>
        <dbReference type="EMBL" id="KIN92785.1"/>
    </source>
</evidence>
<accession>A0A0C3N9Y0</accession>
<dbReference type="InParanoid" id="A0A0C3N9Y0"/>
<sequence>VPMHKIPNLALGKVANRSIIRVFFPRMYRMFDSPKISSADLELIYNQCLLPTIRQFMPNQATHWPPSYNAALHTSRDQRGRFHLGSLDLPAHLLDLFANSYLNTLKDLRPYFNDAYFGHELRGWKAATVHNLDVAADDTDGANAAYERVNALDDLTHVLHMPSINPRQWLIDVGLEFGNPEKVVTWRHNGHVDIIEHLIPDLENAADVLERSSRYYEDHHMHLKDIAGFRWTPGRHSHIIKYIQAYTTEKAVSYQLHDGIFRPRKPSELISVSRLDRLLEDLDRQAKILFTCTGDGTTGDPTPQCGCARLEVRVPLNNAQIILANFPRWLINETMVQLPARLWW</sequence>
<keyword evidence="2" id="KW-1185">Reference proteome</keyword>
<reference evidence="1 2" key="1">
    <citation type="submission" date="2014-04" db="EMBL/GenBank/DDBJ databases">
        <authorList>
            <consortium name="DOE Joint Genome Institute"/>
            <person name="Kuo A."/>
            <person name="Kohler A."/>
            <person name="Costa M.D."/>
            <person name="Nagy L.G."/>
            <person name="Floudas D."/>
            <person name="Copeland A."/>
            <person name="Barry K.W."/>
            <person name="Cichocki N."/>
            <person name="Veneault-Fourrey C."/>
            <person name="LaButti K."/>
            <person name="Lindquist E.A."/>
            <person name="Lipzen A."/>
            <person name="Lundell T."/>
            <person name="Morin E."/>
            <person name="Murat C."/>
            <person name="Sun H."/>
            <person name="Tunlid A."/>
            <person name="Henrissat B."/>
            <person name="Grigoriev I.V."/>
            <person name="Hibbett D.S."/>
            <person name="Martin F."/>
            <person name="Nordberg H.P."/>
            <person name="Cantor M.N."/>
            <person name="Hua S.X."/>
        </authorList>
    </citation>
    <scope>NUCLEOTIDE SEQUENCE [LARGE SCALE GENOMIC DNA]</scope>
    <source>
        <strain evidence="1 2">Marx 270</strain>
    </source>
</reference>
<reference evidence="2" key="2">
    <citation type="submission" date="2015-01" db="EMBL/GenBank/DDBJ databases">
        <title>Evolutionary Origins and Diversification of the Mycorrhizal Mutualists.</title>
        <authorList>
            <consortium name="DOE Joint Genome Institute"/>
            <consortium name="Mycorrhizal Genomics Consortium"/>
            <person name="Kohler A."/>
            <person name="Kuo A."/>
            <person name="Nagy L.G."/>
            <person name="Floudas D."/>
            <person name="Copeland A."/>
            <person name="Barry K.W."/>
            <person name="Cichocki N."/>
            <person name="Veneault-Fourrey C."/>
            <person name="LaButti K."/>
            <person name="Lindquist E.A."/>
            <person name="Lipzen A."/>
            <person name="Lundell T."/>
            <person name="Morin E."/>
            <person name="Murat C."/>
            <person name="Riley R."/>
            <person name="Ohm R."/>
            <person name="Sun H."/>
            <person name="Tunlid A."/>
            <person name="Henrissat B."/>
            <person name="Grigoriev I.V."/>
            <person name="Hibbett D.S."/>
            <person name="Martin F."/>
        </authorList>
    </citation>
    <scope>NUCLEOTIDE SEQUENCE [LARGE SCALE GENOMIC DNA]</scope>
    <source>
        <strain evidence="2">Marx 270</strain>
    </source>
</reference>
<evidence type="ECO:0000313" key="2">
    <source>
        <dbReference type="Proteomes" id="UP000054217"/>
    </source>
</evidence>
<dbReference type="OrthoDB" id="3261690at2759"/>
<dbReference type="HOGENOM" id="CLU_047288_0_0_1"/>
<protein>
    <submittedName>
        <fullName evidence="1">Uncharacterized protein</fullName>
    </submittedName>
</protein>
<dbReference type="EMBL" id="KN832378">
    <property type="protein sequence ID" value="KIN92785.1"/>
    <property type="molecule type" value="Genomic_DNA"/>
</dbReference>